<dbReference type="Proteomes" id="UP000017127">
    <property type="component" value="Unassembled WGS sequence"/>
</dbReference>
<dbReference type="RefSeq" id="WP_023065399.1">
    <property type="nucleotide sequence ID" value="NZ_AUZM01000011.1"/>
</dbReference>
<accession>U7QM41</accession>
<proteinExistence type="predicted"/>
<dbReference type="EMBL" id="AUZM01000011">
    <property type="protein sequence ID" value="ERT08357.1"/>
    <property type="molecule type" value="Genomic_DNA"/>
</dbReference>
<dbReference type="AlphaFoldDB" id="U7QM41"/>
<gene>
    <name evidence="1" type="ORF">M595_1593</name>
</gene>
<dbReference type="PATRIC" id="fig|1348334.3.peg.1554"/>
<organism evidence="1 2">
    <name type="scientific">Lyngbya aestuarii BL J</name>
    <dbReference type="NCBI Taxonomy" id="1348334"/>
    <lineage>
        <taxon>Bacteria</taxon>
        <taxon>Bacillati</taxon>
        <taxon>Cyanobacteriota</taxon>
        <taxon>Cyanophyceae</taxon>
        <taxon>Oscillatoriophycideae</taxon>
        <taxon>Oscillatoriales</taxon>
        <taxon>Microcoleaceae</taxon>
        <taxon>Lyngbya</taxon>
    </lineage>
</organism>
<comment type="caution">
    <text evidence="1">The sequence shown here is derived from an EMBL/GenBank/DDBJ whole genome shotgun (WGS) entry which is preliminary data.</text>
</comment>
<evidence type="ECO:0000313" key="2">
    <source>
        <dbReference type="Proteomes" id="UP000017127"/>
    </source>
</evidence>
<sequence>MFKRVSLIRGLIGLILGLILCWVNSPVLAANSLPQPNEMGDYSGNLNHLYWQVVDPDPEGLNCRMGQFSIKEVWSLDNPGYPEIGSWPVVTTLKKDDIFQAQRTYAGFVVTFDENLNPWIFIKNKSDGTPANCFVRANTAFVQPIAESEFKQTVSVMDLDTEIFSNIDDL</sequence>
<reference evidence="1 2" key="1">
    <citation type="journal article" date="2013" name="Front. Microbiol.">
        <title>Comparative genomic analyses of the cyanobacterium, Lyngbya aestuarii BL J, a powerful hydrogen producer.</title>
        <authorList>
            <person name="Kothari A."/>
            <person name="Vaughn M."/>
            <person name="Garcia-Pichel F."/>
        </authorList>
    </citation>
    <scope>NUCLEOTIDE SEQUENCE [LARGE SCALE GENOMIC DNA]</scope>
    <source>
        <strain evidence="1 2">BL J</strain>
    </source>
</reference>
<protein>
    <submittedName>
        <fullName evidence="1">Uncharacterized protein</fullName>
    </submittedName>
</protein>
<evidence type="ECO:0000313" key="1">
    <source>
        <dbReference type="EMBL" id="ERT08357.1"/>
    </source>
</evidence>
<name>U7QM41_9CYAN</name>
<dbReference type="OrthoDB" id="532556at2"/>
<keyword evidence="2" id="KW-1185">Reference proteome</keyword>